<evidence type="ECO:0000313" key="3">
    <source>
        <dbReference type="EMBL" id="GAA3053119.1"/>
    </source>
</evidence>
<feature type="compositionally biased region" description="Polar residues" evidence="1">
    <location>
        <begin position="310"/>
        <end position="325"/>
    </location>
</feature>
<reference evidence="4" key="1">
    <citation type="journal article" date="2019" name="Int. J. Syst. Evol. Microbiol.">
        <title>The Global Catalogue of Microorganisms (GCM) 10K type strain sequencing project: providing services to taxonomists for standard genome sequencing and annotation.</title>
        <authorList>
            <consortium name="The Broad Institute Genomics Platform"/>
            <consortium name="The Broad Institute Genome Sequencing Center for Infectious Disease"/>
            <person name="Wu L."/>
            <person name="Ma J."/>
        </authorList>
    </citation>
    <scope>NUCLEOTIDE SEQUENCE [LARGE SCALE GENOMIC DNA]</scope>
    <source>
        <strain evidence="4">JCM 14309</strain>
    </source>
</reference>
<feature type="compositionally biased region" description="Acidic residues" evidence="1">
    <location>
        <begin position="231"/>
        <end position="242"/>
    </location>
</feature>
<comment type="caution">
    <text evidence="3">The sequence shown here is derived from an EMBL/GenBank/DDBJ whole genome shotgun (WGS) entry which is preliminary data.</text>
</comment>
<name>A0ABP6LTX9_9MICC</name>
<feature type="region of interest" description="Disordered" evidence="1">
    <location>
        <begin position="416"/>
        <end position="459"/>
    </location>
</feature>
<dbReference type="PANTHER" id="PTHR43473:SF2">
    <property type="entry name" value="MAGNESIUM-CHELATASE SUBUNIT CHLD, CHLOROPLASTIC"/>
    <property type="match status" value="1"/>
</dbReference>
<feature type="domain" description="VWFA" evidence="2">
    <location>
        <begin position="479"/>
        <end position="642"/>
    </location>
</feature>
<dbReference type="EMBL" id="BAAAVT010000002">
    <property type="protein sequence ID" value="GAA3053119.1"/>
    <property type="molecule type" value="Genomic_DNA"/>
</dbReference>
<feature type="region of interest" description="Disordered" evidence="1">
    <location>
        <begin position="1"/>
        <end position="24"/>
    </location>
</feature>
<evidence type="ECO:0000256" key="1">
    <source>
        <dbReference type="SAM" id="MobiDB-lite"/>
    </source>
</evidence>
<keyword evidence="4" id="KW-1185">Reference proteome</keyword>
<dbReference type="SMART" id="SM00327">
    <property type="entry name" value="VWA"/>
    <property type="match status" value="1"/>
</dbReference>
<dbReference type="SUPFAM" id="SSF53300">
    <property type="entry name" value="vWA-like"/>
    <property type="match status" value="1"/>
</dbReference>
<evidence type="ECO:0000259" key="2">
    <source>
        <dbReference type="PROSITE" id="PS50234"/>
    </source>
</evidence>
<feature type="region of interest" description="Disordered" evidence="1">
    <location>
        <begin position="185"/>
        <end position="368"/>
    </location>
</feature>
<sequence length="642" mass="66741">MSSRRRRLAEDLADTRSNAPDGPWEPVMEAWTAGAECGLLCAGDPVLAQTAFRRLQDHADVVVGHPDRWESDQLAMIDRSRVLALAETMGEVPAPLLRRCTAILRFDPPGTRSARTSPDQPELTGTALEGEDLLTAVVMMLDRAGCQDHGLDVAASRLAISLSARIGSGRAADLVARTVAAPRAACTSATEDPGIPPLQEPTGADDPSDTEPPSGPDSPSVSALSGPAPDDPSDGPDADDGPAQDGPTPEDRTDTGSPPDAPTPETTAGESSDAREVGSEDEPQAGDHAPACDDGPLEGIDGAQHDARAESTTAEGPTARETTAQEGGPPGGAASLDDPGALELALPDAPEGQLDGPTGIHATLRAPLSQRRALARRHLDGRDGSRSRSQHRGAAFREVAVERAGGIIAAAPTLRRAARRRGLGRRSEGDMPGRRPLESSSRQDPAESQAQSPTASAADVVVRREDLRGVLRRRRGGTHSVIVIDGSSSLRSSGLSQASRTLSDLVSSTASRRGTVSVVLAAGSVPRLLVGPTTSAARARLSLDRVPAGGGTPLVPALDLAAELLEAEEPQHRRVLLVTDGLPTVGRGGRHLPPRTAQEELRLRIGELVVDGTDVAVIPVGARSTSTRQAMDSLRRAGARVL</sequence>
<dbReference type="Proteomes" id="UP001500236">
    <property type="component" value="Unassembled WGS sequence"/>
</dbReference>
<evidence type="ECO:0000313" key="4">
    <source>
        <dbReference type="Proteomes" id="UP001500236"/>
    </source>
</evidence>
<dbReference type="Gene3D" id="3.40.50.410">
    <property type="entry name" value="von Willebrand factor, type A domain"/>
    <property type="match status" value="1"/>
</dbReference>
<feature type="compositionally biased region" description="Basic and acidic residues" evidence="1">
    <location>
        <begin position="425"/>
        <end position="437"/>
    </location>
</feature>
<protein>
    <recommendedName>
        <fullName evidence="2">VWFA domain-containing protein</fullName>
    </recommendedName>
</protein>
<dbReference type="Pfam" id="PF13519">
    <property type="entry name" value="VWA_2"/>
    <property type="match status" value="1"/>
</dbReference>
<feature type="compositionally biased region" description="Polar residues" evidence="1">
    <location>
        <begin position="438"/>
        <end position="455"/>
    </location>
</feature>
<proteinExistence type="predicted"/>
<dbReference type="InterPro" id="IPR036465">
    <property type="entry name" value="vWFA_dom_sf"/>
</dbReference>
<organism evidence="3 4">
    <name type="scientific">Nesterenkonia aethiopica</name>
    <dbReference type="NCBI Taxonomy" id="269144"/>
    <lineage>
        <taxon>Bacteria</taxon>
        <taxon>Bacillati</taxon>
        <taxon>Actinomycetota</taxon>
        <taxon>Actinomycetes</taxon>
        <taxon>Micrococcales</taxon>
        <taxon>Micrococcaceae</taxon>
        <taxon>Nesterenkonia</taxon>
    </lineage>
</organism>
<gene>
    <name evidence="3" type="ORF">GCM10010529_03940</name>
</gene>
<accession>A0ABP6LTX9</accession>
<dbReference type="RefSeq" id="WP_344682971.1">
    <property type="nucleotide sequence ID" value="NZ_BAAAVT010000002.1"/>
</dbReference>
<dbReference type="PANTHER" id="PTHR43473">
    <property type="entry name" value="MAGNESIUM-CHELATASE SUBUNIT CHLD, CHLOROPLASTIC"/>
    <property type="match status" value="1"/>
</dbReference>
<feature type="region of interest" description="Disordered" evidence="1">
    <location>
        <begin position="108"/>
        <end position="128"/>
    </location>
</feature>
<dbReference type="PROSITE" id="PS50234">
    <property type="entry name" value="VWFA"/>
    <property type="match status" value="1"/>
</dbReference>
<dbReference type="InterPro" id="IPR002035">
    <property type="entry name" value="VWF_A"/>
</dbReference>